<evidence type="ECO:0000256" key="1">
    <source>
        <dbReference type="SAM" id="Phobius"/>
    </source>
</evidence>
<feature type="transmembrane region" description="Helical" evidence="1">
    <location>
        <begin position="23"/>
        <end position="50"/>
    </location>
</feature>
<protein>
    <submittedName>
        <fullName evidence="2">Uncharacterized protein</fullName>
    </submittedName>
</protein>
<name>A0A5B9QWZ9_9BACT</name>
<evidence type="ECO:0000313" key="2">
    <source>
        <dbReference type="EMBL" id="QEG42330.1"/>
    </source>
</evidence>
<keyword evidence="3" id="KW-1185">Reference proteome</keyword>
<dbReference type="AlphaFoldDB" id="A0A5B9QWZ9"/>
<dbReference type="Proteomes" id="UP000325286">
    <property type="component" value="Chromosome"/>
</dbReference>
<sequence length="234" mass="25433">MSDSEQDENAAGDADSQDDGVGWLPAVLAFGLLLTAALFVCCGVSTYFLYQKRVELAARTLSGHTIPTIEQSQLEPEDKQAIVEMLGRVVEDAEAGRLENWQAGGVMNRLTRIPILEWGDLAAVEALIQSDSGFDEPAKQEAVTQIKRLRQAITTGTATSFDINEVVAPVLVEDQSLRGRSLASSPTTEQLQEVVTRARLVADRDQVSGRPRSQPSIVELVQREIEAGRIEGSK</sequence>
<accession>A0A5B9QWZ9</accession>
<dbReference type="RefSeq" id="WP_068131621.1">
    <property type="nucleotide sequence ID" value="NZ_CP042914.1"/>
</dbReference>
<dbReference type="EMBL" id="CP042914">
    <property type="protein sequence ID" value="QEG42330.1"/>
    <property type="molecule type" value="Genomic_DNA"/>
</dbReference>
<dbReference type="KEGG" id="rul:UC8_43640"/>
<keyword evidence="1" id="KW-1133">Transmembrane helix</keyword>
<gene>
    <name evidence="2" type="ORF">UC8_43640</name>
</gene>
<evidence type="ECO:0000313" key="3">
    <source>
        <dbReference type="Proteomes" id="UP000325286"/>
    </source>
</evidence>
<organism evidence="2 3">
    <name type="scientific">Roseimaritima ulvae</name>
    <dbReference type="NCBI Taxonomy" id="980254"/>
    <lineage>
        <taxon>Bacteria</taxon>
        <taxon>Pseudomonadati</taxon>
        <taxon>Planctomycetota</taxon>
        <taxon>Planctomycetia</taxon>
        <taxon>Pirellulales</taxon>
        <taxon>Pirellulaceae</taxon>
        <taxon>Roseimaritima</taxon>
    </lineage>
</organism>
<reference evidence="2 3" key="1">
    <citation type="submission" date="2019-08" db="EMBL/GenBank/DDBJ databases">
        <title>Deep-cultivation of Planctomycetes and their phenomic and genomic characterization uncovers novel biology.</title>
        <authorList>
            <person name="Wiegand S."/>
            <person name="Jogler M."/>
            <person name="Boedeker C."/>
            <person name="Pinto D."/>
            <person name="Vollmers J."/>
            <person name="Rivas-Marin E."/>
            <person name="Kohn T."/>
            <person name="Peeters S.H."/>
            <person name="Heuer A."/>
            <person name="Rast P."/>
            <person name="Oberbeckmann S."/>
            <person name="Bunk B."/>
            <person name="Jeske O."/>
            <person name="Meyerdierks A."/>
            <person name="Storesund J.E."/>
            <person name="Kallscheuer N."/>
            <person name="Luecker S."/>
            <person name="Lage O.M."/>
            <person name="Pohl T."/>
            <person name="Merkel B.J."/>
            <person name="Hornburger P."/>
            <person name="Mueller R.-W."/>
            <person name="Bruemmer F."/>
            <person name="Labrenz M."/>
            <person name="Spormann A.M."/>
            <person name="Op den Camp H."/>
            <person name="Overmann J."/>
            <person name="Amann R."/>
            <person name="Jetten M.S.M."/>
            <person name="Mascher T."/>
            <person name="Medema M.H."/>
            <person name="Devos D.P."/>
            <person name="Kaster A.-K."/>
            <person name="Ovreas L."/>
            <person name="Rohde M."/>
            <person name="Galperin M.Y."/>
            <person name="Jogler C."/>
        </authorList>
    </citation>
    <scope>NUCLEOTIDE SEQUENCE [LARGE SCALE GENOMIC DNA]</scope>
    <source>
        <strain evidence="2 3">UC8</strain>
    </source>
</reference>
<dbReference type="OrthoDB" id="263121at2"/>
<proteinExistence type="predicted"/>
<keyword evidence="1" id="KW-0472">Membrane</keyword>
<keyword evidence="1" id="KW-0812">Transmembrane</keyword>